<evidence type="ECO:0000313" key="2">
    <source>
        <dbReference type="EMBL" id="AKG36124.1"/>
    </source>
</evidence>
<proteinExistence type="predicted"/>
<evidence type="ECO:0000256" key="1">
    <source>
        <dbReference type="SAM" id="MobiDB-lite"/>
    </source>
</evidence>
<gene>
    <name evidence="2" type="ORF">VK70_17445</name>
</gene>
<evidence type="ECO:0000313" key="3">
    <source>
        <dbReference type="Proteomes" id="UP000034189"/>
    </source>
</evidence>
<dbReference type="HOGENOM" id="CLU_2118638_0_0_9"/>
<dbReference type="AlphaFoldDB" id="A0A0F7FBH0"/>
<dbReference type="Proteomes" id="UP000034189">
    <property type="component" value="Chromosome"/>
</dbReference>
<sequence length="114" mass="12825">MSKAEVAKLVRAIKANYPGYDSSGENIDRLCRYLKDFPYEAAAKNVRQHILTERFPPNVAEIRGRLGDQLDSQRSKEAAAEHFAQLDAWGADNTPPPEGYWESMKQKLRSGTDA</sequence>
<reference evidence="2 3" key="1">
    <citation type="submission" date="2015-03" db="EMBL/GenBank/DDBJ databases">
        <authorList>
            <person name="Abdul Halim M."/>
        </authorList>
    </citation>
    <scope>NUCLEOTIDE SEQUENCE [LARGE SCALE GENOMIC DNA]</scope>
    <source>
        <strain evidence="2 3">ATCC 35681</strain>
    </source>
</reference>
<accession>A0A0F7FBH0</accession>
<reference evidence="2 3" key="2">
    <citation type="journal article" date="2016" name="Genome Announc.">
        <title>Genome Sequence of a Gram-Positive Diazotroph, Paenibacillus durus Type Strain ATCC 35681.</title>
        <authorList>
            <person name="Halim M.A."/>
            <person name="Rahman A.Y."/>
            <person name="Sim K.S."/>
            <person name="Yam H.C."/>
            <person name="Rahim A.A."/>
            <person name="Ghazali A.H."/>
            <person name="Najimudin N."/>
        </authorList>
    </citation>
    <scope>NUCLEOTIDE SEQUENCE [LARGE SCALE GENOMIC DNA]</scope>
    <source>
        <strain evidence="2 3">ATCC 35681</strain>
    </source>
</reference>
<dbReference type="RefSeq" id="WP_025698440.1">
    <property type="nucleotide sequence ID" value="NZ_ASQQ01000601.1"/>
</dbReference>
<protein>
    <submittedName>
        <fullName evidence="2">Uncharacterized protein</fullName>
    </submittedName>
</protein>
<feature type="region of interest" description="Disordered" evidence="1">
    <location>
        <begin position="86"/>
        <end position="114"/>
    </location>
</feature>
<organism evidence="2 3">
    <name type="scientific">Paenibacillus durus ATCC 35681</name>
    <dbReference type="NCBI Taxonomy" id="1333534"/>
    <lineage>
        <taxon>Bacteria</taxon>
        <taxon>Bacillati</taxon>
        <taxon>Bacillota</taxon>
        <taxon>Bacilli</taxon>
        <taxon>Bacillales</taxon>
        <taxon>Paenibacillaceae</taxon>
        <taxon>Paenibacillus</taxon>
    </lineage>
</organism>
<dbReference type="EMBL" id="CP011114">
    <property type="protein sequence ID" value="AKG36124.1"/>
    <property type="molecule type" value="Genomic_DNA"/>
</dbReference>
<dbReference type="OrthoDB" id="2625859at2"/>
<name>A0A0F7FBH0_PAEDU</name>
<dbReference type="Gene3D" id="1.10.8.200">
    <property type="entry name" value="Replisome organizer (g39p helicase loader/inhibitor protein)"/>
    <property type="match status" value="1"/>
</dbReference>